<dbReference type="OrthoDB" id="9031811at2"/>
<protein>
    <recommendedName>
        <fullName evidence="4">SMP-30/Gluconolactonase/LRE-like region domain-containing protein</fullName>
    </recommendedName>
</protein>
<organism evidence="5 6">
    <name type="scientific">Noviherbaspirillum denitrificans</name>
    <dbReference type="NCBI Taxonomy" id="1968433"/>
    <lineage>
        <taxon>Bacteria</taxon>
        <taxon>Pseudomonadati</taxon>
        <taxon>Pseudomonadota</taxon>
        <taxon>Betaproteobacteria</taxon>
        <taxon>Burkholderiales</taxon>
        <taxon>Oxalobacteraceae</taxon>
        <taxon>Noviherbaspirillum</taxon>
    </lineage>
</organism>
<sequence length="283" mass="30204">MNNDNDIILIAEGLAFPEAPRWYGDALWFSDFYTHKLHRMAAGGAIETVVDVPGQPSGIGWIPDGSLLVVSMLDRRVLRLSNGRLETHADLSAFTSSPCNDMVVDAHGRAYVGNFGFDMFNREAPRPTTLQLVMPDGATRVAADELLFPNGVVITPDGGTLIVAETFGKRLTAFDIAADGSLAQRRVWADLGEASPDGICLDAEGAVWIASPPTSEFLRVHEGGRISDRIPVDAQAIACALGGPERKTLFMVTGKVSKAPRALAERNGRILARQVAVGGAGLP</sequence>
<dbReference type="AlphaFoldDB" id="A0A254TD92"/>
<dbReference type="GO" id="GO:0016787">
    <property type="term" value="F:hydrolase activity"/>
    <property type="evidence" value="ECO:0007669"/>
    <property type="project" value="UniProtKB-KW"/>
</dbReference>
<dbReference type="EMBL" id="LSTO01000001">
    <property type="protein sequence ID" value="OWW19282.1"/>
    <property type="molecule type" value="Genomic_DNA"/>
</dbReference>
<dbReference type="PANTHER" id="PTHR47572">
    <property type="entry name" value="LIPOPROTEIN-RELATED"/>
    <property type="match status" value="1"/>
</dbReference>
<comment type="cofactor">
    <cofactor evidence="3">
        <name>Zn(2+)</name>
        <dbReference type="ChEBI" id="CHEBI:29105"/>
    </cofactor>
    <text evidence="3">Binds 1 divalent metal cation per subunit.</text>
</comment>
<dbReference type="InterPro" id="IPR011042">
    <property type="entry name" value="6-blade_b-propeller_TolB-like"/>
</dbReference>
<evidence type="ECO:0000313" key="5">
    <source>
        <dbReference type="EMBL" id="OWW19282.1"/>
    </source>
</evidence>
<dbReference type="Pfam" id="PF08450">
    <property type="entry name" value="SGL"/>
    <property type="match status" value="1"/>
</dbReference>
<reference evidence="5 6" key="1">
    <citation type="submission" date="2016-02" db="EMBL/GenBank/DDBJ databases">
        <authorList>
            <person name="Wen L."/>
            <person name="He K."/>
            <person name="Yang H."/>
        </authorList>
    </citation>
    <scope>NUCLEOTIDE SEQUENCE [LARGE SCALE GENOMIC DNA]</scope>
    <source>
        <strain evidence="5 6">TSA40</strain>
    </source>
</reference>
<keyword evidence="1" id="KW-0378">Hydrolase</keyword>
<dbReference type="RefSeq" id="WP_088706199.1">
    <property type="nucleotide sequence ID" value="NZ_LSTO01000001.1"/>
</dbReference>
<gene>
    <name evidence="5" type="ORF">AYR66_06995</name>
</gene>
<evidence type="ECO:0000256" key="2">
    <source>
        <dbReference type="PIRSR" id="PIRSR605511-1"/>
    </source>
</evidence>
<keyword evidence="6" id="KW-1185">Reference proteome</keyword>
<keyword evidence="3" id="KW-0479">Metal-binding</keyword>
<evidence type="ECO:0000256" key="1">
    <source>
        <dbReference type="ARBA" id="ARBA00022801"/>
    </source>
</evidence>
<evidence type="ECO:0000259" key="4">
    <source>
        <dbReference type="Pfam" id="PF08450"/>
    </source>
</evidence>
<dbReference type="PANTHER" id="PTHR47572:SF4">
    <property type="entry name" value="LACTONASE DRP35"/>
    <property type="match status" value="1"/>
</dbReference>
<dbReference type="PRINTS" id="PR01790">
    <property type="entry name" value="SMP30FAMILY"/>
</dbReference>
<feature type="binding site" evidence="3">
    <location>
        <position position="100"/>
    </location>
    <ligand>
        <name>substrate</name>
    </ligand>
</feature>
<feature type="binding site" evidence="3">
    <location>
        <position position="18"/>
    </location>
    <ligand>
        <name>a divalent metal cation</name>
        <dbReference type="ChEBI" id="CHEBI:60240"/>
    </ligand>
</feature>
<keyword evidence="3" id="KW-0862">Zinc</keyword>
<feature type="domain" description="SMP-30/Gluconolactonase/LRE-like region" evidence="4">
    <location>
        <begin position="16"/>
        <end position="253"/>
    </location>
</feature>
<evidence type="ECO:0000313" key="6">
    <source>
        <dbReference type="Proteomes" id="UP000197535"/>
    </source>
</evidence>
<dbReference type="GO" id="GO:0046872">
    <property type="term" value="F:metal ion binding"/>
    <property type="evidence" value="ECO:0007669"/>
    <property type="project" value="UniProtKB-KW"/>
</dbReference>
<dbReference type="InterPro" id="IPR051262">
    <property type="entry name" value="SMP-30/CGR1_Lactonase"/>
</dbReference>
<dbReference type="InterPro" id="IPR005511">
    <property type="entry name" value="SMP-30"/>
</dbReference>
<dbReference type="InterPro" id="IPR013658">
    <property type="entry name" value="SGL"/>
</dbReference>
<name>A0A254TD92_9BURK</name>
<feature type="binding site" evidence="3">
    <location>
        <position position="118"/>
    </location>
    <ligand>
        <name>substrate</name>
    </ligand>
</feature>
<feature type="binding site" evidence="3">
    <location>
        <position position="150"/>
    </location>
    <ligand>
        <name>a divalent metal cation</name>
        <dbReference type="ChEBI" id="CHEBI:60240"/>
    </ligand>
</feature>
<feature type="active site" description="Proton donor/acceptor" evidence="2">
    <location>
        <position position="197"/>
    </location>
</feature>
<feature type="binding site" evidence="3">
    <location>
        <position position="197"/>
    </location>
    <ligand>
        <name>a divalent metal cation</name>
        <dbReference type="ChEBI" id="CHEBI:60240"/>
    </ligand>
</feature>
<evidence type="ECO:0000256" key="3">
    <source>
        <dbReference type="PIRSR" id="PIRSR605511-2"/>
    </source>
</evidence>
<dbReference type="Gene3D" id="2.120.10.30">
    <property type="entry name" value="TolB, C-terminal domain"/>
    <property type="match status" value="1"/>
</dbReference>
<dbReference type="SUPFAM" id="SSF63829">
    <property type="entry name" value="Calcium-dependent phosphotriesterase"/>
    <property type="match status" value="1"/>
</dbReference>
<dbReference type="Proteomes" id="UP000197535">
    <property type="component" value="Unassembled WGS sequence"/>
</dbReference>
<accession>A0A254TD92</accession>
<proteinExistence type="predicted"/>
<comment type="caution">
    <text evidence="5">The sequence shown here is derived from an EMBL/GenBank/DDBJ whole genome shotgun (WGS) entry which is preliminary data.</text>
</comment>